<name>A0A1V3C2Z1_9ACTN</name>
<feature type="transmembrane region" description="Helical" evidence="1">
    <location>
        <begin position="110"/>
        <end position="130"/>
    </location>
</feature>
<dbReference type="Proteomes" id="UP000189004">
    <property type="component" value="Unassembled WGS sequence"/>
</dbReference>
<dbReference type="RefSeq" id="WP_077691309.1">
    <property type="nucleotide sequence ID" value="NZ_MCOK01000001.1"/>
</dbReference>
<keyword evidence="1" id="KW-1133">Transmembrane helix</keyword>
<sequence>MDPMDLLPYAMGVFFNGICVLSASDIVLRAWRGEGRHRFPDRWDALARLAGTLLYLLIALLMTSWAVFPVAVWYLVSALTAAAAAGVVLRWPELPARAGDRSAATRRVSAVGTLVFLAVAVTALLVLGVFG</sequence>
<dbReference type="STRING" id="501010.NOSIN_14660"/>
<comment type="caution">
    <text evidence="2">The sequence shown here is derived from an EMBL/GenBank/DDBJ whole genome shotgun (WGS) entry which is preliminary data.</text>
</comment>
<dbReference type="OrthoDB" id="3432099at2"/>
<evidence type="ECO:0000313" key="2">
    <source>
        <dbReference type="EMBL" id="OOC54886.1"/>
    </source>
</evidence>
<feature type="transmembrane region" description="Helical" evidence="1">
    <location>
        <begin position="6"/>
        <end position="24"/>
    </location>
</feature>
<feature type="transmembrane region" description="Helical" evidence="1">
    <location>
        <begin position="71"/>
        <end position="89"/>
    </location>
</feature>
<accession>A0A1V3C2Z1</accession>
<keyword evidence="1" id="KW-0812">Transmembrane</keyword>
<evidence type="ECO:0000313" key="3">
    <source>
        <dbReference type="Proteomes" id="UP000189004"/>
    </source>
</evidence>
<protein>
    <submittedName>
        <fullName evidence="2">Uncharacterized protein</fullName>
    </submittedName>
</protein>
<dbReference type="EMBL" id="MCOK01000001">
    <property type="protein sequence ID" value="OOC54886.1"/>
    <property type="molecule type" value="Genomic_DNA"/>
</dbReference>
<keyword evidence="3" id="KW-1185">Reference proteome</keyword>
<reference evidence="3" key="1">
    <citation type="submission" date="2016-08" db="EMBL/GenBank/DDBJ databases">
        <authorList>
            <person name="Tokovenko B."/>
            <person name="Kalinowski J."/>
        </authorList>
    </citation>
    <scope>NUCLEOTIDE SEQUENCE [LARGE SCALE GENOMIC DNA]</scope>
    <source>
        <strain evidence="3">UTMC102</strain>
    </source>
</reference>
<organism evidence="2 3">
    <name type="scientific">Nocardiopsis sinuspersici</name>
    <dbReference type="NCBI Taxonomy" id="501010"/>
    <lineage>
        <taxon>Bacteria</taxon>
        <taxon>Bacillati</taxon>
        <taxon>Actinomycetota</taxon>
        <taxon>Actinomycetes</taxon>
        <taxon>Streptosporangiales</taxon>
        <taxon>Nocardiopsidaceae</taxon>
        <taxon>Nocardiopsis</taxon>
    </lineage>
</organism>
<dbReference type="AlphaFoldDB" id="A0A1V3C2Z1"/>
<proteinExistence type="predicted"/>
<evidence type="ECO:0000256" key="1">
    <source>
        <dbReference type="SAM" id="Phobius"/>
    </source>
</evidence>
<gene>
    <name evidence="2" type="ORF">NOSIN_14660</name>
</gene>
<feature type="transmembrane region" description="Helical" evidence="1">
    <location>
        <begin position="45"/>
        <end position="65"/>
    </location>
</feature>
<keyword evidence="1" id="KW-0472">Membrane</keyword>